<keyword evidence="2" id="KW-1185">Reference proteome</keyword>
<evidence type="ECO:0008006" key="3">
    <source>
        <dbReference type="Google" id="ProtNLM"/>
    </source>
</evidence>
<reference evidence="1" key="1">
    <citation type="submission" date="2023-03" db="EMBL/GenBank/DDBJ databases">
        <title>Massive genome expansion in bonnet fungi (Mycena s.s.) driven by repeated elements and novel gene families across ecological guilds.</title>
        <authorList>
            <consortium name="Lawrence Berkeley National Laboratory"/>
            <person name="Harder C.B."/>
            <person name="Miyauchi S."/>
            <person name="Viragh M."/>
            <person name="Kuo A."/>
            <person name="Thoen E."/>
            <person name="Andreopoulos B."/>
            <person name="Lu D."/>
            <person name="Skrede I."/>
            <person name="Drula E."/>
            <person name="Henrissat B."/>
            <person name="Morin E."/>
            <person name="Kohler A."/>
            <person name="Barry K."/>
            <person name="LaButti K."/>
            <person name="Morin E."/>
            <person name="Salamov A."/>
            <person name="Lipzen A."/>
            <person name="Mereny Z."/>
            <person name="Hegedus B."/>
            <person name="Baldrian P."/>
            <person name="Stursova M."/>
            <person name="Weitz H."/>
            <person name="Taylor A."/>
            <person name="Grigoriev I.V."/>
            <person name="Nagy L.G."/>
            <person name="Martin F."/>
            <person name="Kauserud H."/>
        </authorList>
    </citation>
    <scope>NUCLEOTIDE SEQUENCE</scope>
    <source>
        <strain evidence="1">CBHHK182m</strain>
    </source>
</reference>
<comment type="caution">
    <text evidence="1">The sequence shown here is derived from an EMBL/GenBank/DDBJ whole genome shotgun (WGS) entry which is preliminary data.</text>
</comment>
<dbReference type="Proteomes" id="UP001215598">
    <property type="component" value="Unassembled WGS sequence"/>
</dbReference>
<dbReference type="EMBL" id="JARKIB010000003">
    <property type="protein sequence ID" value="KAJ7782676.1"/>
    <property type="molecule type" value="Genomic_DNA"/>
</dbReference>
<sequence>MSHWQPPAKGQSTEGDKDASITRSSIWYKDGSIVLQAQNTQFRVYWGLLSQNSSFLRDLEDLPQPPDQPTVDGCPVIELPDDAIDVEFVLKALYSPTFLCQASLPFAAVAAYIRLGRKYDFKELFDSAEFEARLVGSEYAPPRIISSSGSYFDTVTLLSENRLWSLLPCACFRLVTVHTAAGLERSHPCLQLDLRRCVAGRERLFTKQFESGYTFGWRRGWVSACSSFGCSPERLAIVEAYSTNACLLSVPEELSFVYARLCPACCEKLKPAMLAGFKKLWEELPRAFDMPASSWDELKNDP</sequence>
<accession>A0AAD7KCB1</accession>
<gene>
    <name evidence="1" type="ORF">B0H16DRAFT_1493957</name>
</gene>
<proteinExistence type="predicted"/>
<evidence type="ECO:0000313" key="1">
    <source>
        <dbReference type="EMBL" id="KAJ7782676.1"/>
    </source>
</evidence>
<name>A0AAD7KCB1_9AGAR</name>
<dbReference type="AlphaFoldDB" id="A0AAD7KCB1"/>
<protein>
    <recommendedName>
        <fullName evidence="3">BTB domain-containing protein</fullName>
    </recommendedName>
</protein>
<evidence type="ECO:0000313" key="2">
    <source>
        <dbReference type="Proteomes" id="UP001215598"/>
    </source>
</evidence>
<organism evidence="1 2">
    <name type="scientific">Mycena metata</name>
    <dbReference type="NCBI Taxonomy" id="1033252"/>
    <lineage>
        <taxon>Eukaryota</taxon>
        <taxon>Fungi</taxon>
        <taxon>Dikarya</taxon>
        <taxon>Basidiomycota</taxon>
        <taxon>Agaricomycotina</taxon>
        <taxon>Agaricomycetes</taxon>
        <taxon>Agaricomycetidae</taxon>
        <taxon>Agaricales</taxon>
        <taxon>Marasmiineae</taxon>
        <taxon>Mycenaceae</taxon>
        <taxon>Mycena</taxon>
    </lineage>
</organism>